<dbReference type="Proteomes" id="UP000829398">
    <property type="component" value="Chromosome 3"/>
</dbReference>
<comment type="caution">
    <text evidence="1">The sequence shown here is derived from an EMBL/GenBank/DDBJ whole genome shotgun (WGS) entry which is preliminary data.</text>
</comment>
<dbReference type="EMBL" id="CM039172">
    <property type="protein sequence ID" value="KAH9788586.1"/>
    <property type="molecule type" value="Genomic_DNA"/>
</dbReference>
<evidence type="ECO:0000313" key="1">
    <source>
        <dbReference type="EMBL" id="KAH9788586.1"/>
    </source>
</evidence>
<reference evidence="2" key="1">
    <citation type="journal article" date="2023" name="Hortic. Res.">
        <title>A chromosome-level phased genome enabling allele-level studies in sweet orange: a case study on citrus Huanglongbing tolerance.</title>
        <authorList>
            <person name="Wu B."/>
            <person name="Yu Q."/>
            <person name="Deng Z."/>
            <person name="Duan Y."/>
            <person name="Luo F."/>
            <person name="Gmitter F. Jr."/>
        </authorList>
    </citation>
    <scope>NUCLEOTIDE SEQUENCE [LARGE SCALE GENOMIC DNA]</scope>
    <source>
        <strain evidence="2">cv. Valencia</strain>
    </source>
</reference>
<keyword evidence="2" id="KW-1185">Reference proteome</keyword>
<sequence>MAEQGEITVNPTVSVVTEPEPRHDVSGKRRREDGEIEGSDPKRRAKAQDVLFRIIVPSRQIGKVIGKEGHRIQKIREETKATIKIADAIARHEERVIIISSKDNDNVVSDAENALQQIAALILKDDDSNSEASKVAAGHVAANTIRLLIAGSQAGCLIGMSGQNIEKLRNSSGATIVILAPNQLPLCASAHESDRVVQY</sequence>
<gene>
    <name evidence="1" type="ORF">KPL71_010930</name>
</gene>
<name>A0ACB8MSP0_CITSI</name>
<protein>
    <submittedName>
        <fullName evidence="1">KH domain-containing protein</fullName>
    </submittedName>
</protein>
<evidence type="ECO:0000313" key="2">
    <source>
        <dbReference type="Proteomes" id="UP000829398"/>
    </source>
</evidence>
<proteinExistence type="predicted"/>
<organism evidence="1 2">
    <name type="scientific">Citrus sinensis</name>
    <name type="common">Sweet orange</name>
    <name type="synonym">Citrus aurantium var. sinensis</name>
    <dbReference type="NCBI Taxonomy" id="2711"/>
    <lineage>
        <taxon>Eukaryota</taxon>
        <taxon>Viridiplantae</taxon>
        <taxon>Streptophyta</taxon>
        <taxon>Embryophyta</taxon>
        <taxon>Tracheophyta</taxon>
        <taxon>Spermatophyta</taxon>
        <taxon>Magnoliopsida</taxon>
        <taxon>eudicotyledons</taxon>
        <taxon>Gunneridae</taxon>
        <taxon>Pentapetalae</taxon>
        <taxon>rosids</taxon>
        <taxon>malvids</taxon>
        <taxon>Sapindales</taxon>
        <taxon>Rutaceae</taxon>
        <taxon>Aurantioideae</taxon>
        <taxon>Citrus</taxon>
    </lineage>
</organism>
<accession>A0ACB8MSP0</accession>